<accession>A0A8I1MWD1</accession>
<proteinExistence type="predicted"/>
<dbReference type="Proteomes" id="UP000664800">
    <property type="component" value="Unassembled WGS sequence"/>
</dbReference>
<dbReference type="EMBL" id="JAFKMR010000015">
    <property type="protein sequence ID" value="MBN8744130.1"/>
    <property type="molecule type" value="Genomic_DNA"/>
</dbReference>
<evidence type="ECO:0000256" key="1">
    <source>
        <dbReference type="SAM" id="SignalP"/>
    </source>
</evidence>
<gene>
    <name evidence="2" type="ORF">J0I24_07440</name>
</gene>
<feature type="signal peptide" evidence="1">
    <location>
        <begin position="1"/>
        <end position="23"/>
    </location>
</feature>
<dbReference type="Gene3D" id="2.40.160.10">
    <property type="entry name" value="Porin"/>
    <property type="match status" value="1"/>
</dbReference>
<protein>
    <submittedName>
        <fullName evidence="2">Outer membrane beta-barrel protein</fullName>
    </submittedName>
</protein>
<dbReference type="AlphaFoldDB" id="A0A8I1MWD1"/>
<reference evidence="2" key="1">
    <citation type="submission" date="2021-02" db="EMBL/GenBank/DDBJ databases">
        <title>Thiocyanate and organic carbon inputs drive convergent selection for specific autotrophic Afipia and Thiobacillus strains within complex microbiomes.</title>
        <authorList>
            <person name="Huddy R.J."/>
            <person name="Sachdeva R."/>
            <person name="Kadzinga F."/>
            <person name="Kantor R.S."/>
            <person name="Harrison S.T.L."/>
            <person name="Banfield J.F."/>
        </authorList>
    </citation>
    <scope>NUCLEOTIDE SEQUENCE</scope>
    <source>
        <strain evidence="2">SCN18_13_7_16_R3_B_64_19</strain>
    </source>
</reference>
<name>A0A8I1MWD1_THIA3</name>
<feature type="chain" id="PRO_5034428004" evidence="1">
    <location>
        <begin position="24"/>
        <end position="371"/>
    </location>
</feature>
<evidence type="ECO:0000313" key="3">
    <source>
        <dbReference type="Proteomes" id="UP000664800"/>
    </source>
</evidence>
<dbReference type="InterPro" id="IPR023614">
    <property type="entry name" value="Porin_dom_sf"/>
</dbReference>
<evidence type="ECO:0000313" key="2">
    <source>
        <dbReference type="EMBL" id="MBN8744130.1"/>
    </source>
</evidence>
<dbReference type="SUPFAM" id="SSF56935">
    <property type="entry name" value="Porins"/>
    <property type="match status" value="1"/>
</dbReference>
<dbReference type="Pfam" id="PF07642">
    <property type="entry name" value="BBP2"/>
    <property type="match status" value="1"/>
</dbReference>
<sequence length="371" mass="37940">MNKIAIAAAVAAVLASTAGAASAQTTPAPAAPAAPSLGAVLAATPDLSITGYVYGTYDDFDTSSTLLRAYDTKPNGFNANGAAATVAYLPSSGFGGQVTVLGGNDAKALNGSNSFYLNNAFVQYATGGLTLMGGKFGSLAGFEVTNPMGNATVSRSILFWDMEPGSLTGVRASYAVSPALTLIGGVNNGWVSPQPSNTSKTIELGASGSPNSMFSYMADYYRGQSPLFGGSTNGVLQLLDLVGTFNVNSALTLGANVDLLSKDDVPLASGGTGTGKSNGLALYATYALTSEWGVAARGEYVDDKDGMVSGTNGTANKLKELTLAVNYTPMKNVKLSAEVRQDKSDTAIFTKKDGSPTTKQSSLELMAVYSF</sequence>
<keyword evidence="1" id="KW-0732">Signal</keyword>
<dbReference type="InterPro" id="IPR011486">
    <property type="entry name" value="BBP2"/>
</dbReference>
<dbReference type="RefSeq" id="WP_276729579.1">
    <property type="nucleotide sequence ID" value="NZ_JAFKMR010000015.1"/>
</dbReference>
<comment type="caution">
    <text evidence="2">The sequence shown here is derived from an EMBL/GenBank/DDBJ whole genome shotgun (WGS) entry which is preliminary data.</text>
</comment>
<organism evidence="2 3">
    <name type="scientific">Thiomonas arsenitoxydans (strain DSM 22701 / CIP 110005 / 3As)</name>
    <dbReference type="NCBI Taxonomy" id="426114"/>
    <lineage>
        <taxon>Bacteria</taxon>
        <taxon>Pseudomonadati</taxon>
        <taxon>Pseudomonadota</taxon>
        <taxon>Betaproteobacteria</taxon>
        <taxon>Burkholderiales</taxon>
        <taxon>Thiomonas</taxon>
    </lineage>
</organism>